<protein>
    <submittedName>
        <fullName evidence="1">Uncharacterized protein</fullName>
    </submittedName>
</protein>
<name>A0A932M048_UNCTE</name>
<evidence type="ECO:0000313" key="1">
    <source>
        <dbReference type="EMBL" id="MBI3014768.1"/>
    </source>
</evidence>
<dbReference type="EMBL" id="JACPSX010000124">
    <property type="protein sequence ID" value="MBI3014768.1"/>
    <property type="molecule type" value="Genomic_DNA"/>
</dbReference>
<gene>
    <name evidence="1" type="ORF">HYY65_06865</name>
</gene>
<dbReference type="Proteomes" id="UP000741360">
    <property type="component" value="Unassembled WGS sequence"/>
</dbReference>
<sequence length="74" mass="8288">MTDTSPAAAALQTRIHGGLTGSARLRIAVEMSLVAREMSLVRLRRQHPEWSDSELRRELLRYSFASGTLPPVLR</sequence>
<accession>A0A932M048</accession>
<comment type="caution">
    <text evidence="1">The sequence shown here is derived from an EMBL/GenBank/DDBJ whole genome shotgun (WGS) entry which is preliminary data.</text>
</comment>
<proteinExistence type="predicted"/>
<reference evidence="1" key="1">
    <citation type="submission" date="2020-07" db="EMBL/GenBank/DDBJ databases">
        <title>Huge and variable diversity of episymbiotic CPR bacteria and DPANN archaea in groundwater ecosystems.</title>
        <authorList>
            <person name="He C.Y."/>
            <person name="Keren R."/>
            <person name="Whittaker M."/>
            <person name="Farag I.F."/>
            <person name="Doudna J."/>
            <person name="Cate J.H.D."/>
            <person name="Banfield J.F."/>
        </authorList>
    </citation>
    <scope>NUCLEOTIDE SEQUENCE</scope>
    <source>
        <strain evidence="1">NC_groundwater_717_Ag_S-0.2um_59_8</strain>
    </source>
</reference>
<evidence type="ECO:0000313" key="2">
    <source>
        <dbReference type="Proteomes" id="UP000741360"/>
    </source>
</evidence>
<dbReference type="InterPro" id="IPR044054">
    <property type="entry name" value="Rv0078B"/>
</dbReference>
<organism evidence="1 2">
    <name type="scientific">Tectimicrobiota bacterium</name>
    <dbReference type="NCBI Taxonomy" id="2528274"/>
    <lineage>
        <taxon>Bacteria</taxon>
        <taxon>Pseudomonadati</taxon>
        <taxon>Nitrospinota/Tectimicrobiota group</taxon>
        <taxon>Candidatus Tectimicrobiota</taxon>
    </lineage>
</organism>
<dbReference type="Pfam" id="PF18993">
    <property type="entry name" value="Rv0078B"/>
    <property type="match status" value="1"/>
</dbReference>
<dbReference type="AlphaFoldDB" id="A0A932M048"/>